<dbReference type="Pfam" id="PF16516">
    <property type="entry name" value="CC2-LZ"/>
    <property type="match status" value="1"/>
</dbReference>
<dbReference type="Gene3D" id="1.20.5.990">
    <property type="entry name" value="Nemo cc2-lz domain - 1d5 darpin complex"/>
    <property type="match status" value="1"/>
</dbReference>
<gene>
    <name evidence="4" type="ORF">TTEB3V08_LOCUS10415</name>
</gene>
<reference evidence="4" key="1">
    <citation type="submission" date="2020-11" db="EMBL/GenBank/DDBJ databases">
        <authorList>
            <person name="Tran Van P."/>
        </authorList>
    </citation>
    <scope>NUCLEOTIDE SEQUENCE</scope>
</reference>
<evidence type="ECO:0000313" key="4">
    <source>
        <dbReference type="EMBL" id="CAD7462524.1"/>
    </source>
</evidence>
<feature type="domain" description="NF-kappa-B essential modulator NEMO CC2-LZ" evidence="3">
    <location>
        <begin position="60"/>
        <end position="99"/>
    </location>
</feature>
<name>A0A7R9P043_9NEOP</name>
<feature type="compositionally biased region" description="Polar residues" evidence="2">
    <location>
        <begin position="102"/>
        <end position="120"/>
    </location>
</feature>
<evidence type="ECO:0000256" key="1">
    <source>
        <dbReference type="ARBA" id="ARBA00023054"/>
    </source>
</evidence>
<dbReference type="InterPro" id="IPR032419">
    <property type="entry name" value="CC2-LZ_dom"/>
</dbReference>
<dbReference type="EMBL" id="OE006209">
    <property type="protein sequence ID" value="CAD7462524.1"/>
    <property type="molecule type" value="Genomic_DNA"/>
</dbReference>
<dbReference type="InterPro" id="IPR051301">
    <property type="entry name" value="Optineurin/NFkB_EssMod"/>
</dbReference>
<protein>
    <recommendedName>
        <fullName evidence="3">NF-kappa-B essential modulator NEMO CC2-LZ domain-containing protein</fullName>
    </recommendedName>
</protein>
<dbReference type="GO" id="GO:0043122">
    <property type="term" value="P:regulation of canonical NF-kappaB signal transduction"/>
    <property type="evidence" value="ECO:0007669"/>
    <property type="project" value="TreeGrafter"/>
</dbReference>
<dbReference type="PANTHER" id="PTHR31553">
    <property type="entry name" value="NF-KAPPA-B ESSENTIAL MODULATOR"/>
    <property type="match status" value="1"/>
</dbReference>
<keyword evidence="1" id="KW-0175">Coiled coil</keyword>
<dbReference type="GO" id="GO:0070530">
    <property type="term" value="F:K63-linked polyubiquitin modification-dependent protein binding"/>
    <property type="evidence" value="ECO:0007669"/>
    <property type="project" value="TreeGrafter"/>
</dbReference>
<dbReference type="GO" id="GO:0005634">
    <property type="term" value="C:nucleus"/>
    <property type="evidence" value="ECO:0007669"/>
    <property type="project" value="TreeGrafter"/>
</dbReference>
<sequence>MRRDSREDAALITRKMLRGSREDVAGEPGRCGVGAGKVLSNGWKAKAASQGRYLRGRDTEVEVYQSDFNAEREARERLVGEKDQLAEDLRHLQRRNQQLIDDLSKYQQTPNRQPPTSTTAKPRHSLCIRGPDPQEILFHDYTVHILNNVNVQTNELVRDFVQSKTLTETRLQQAARSAN</sequence>
<accession>A0A7R9P043</accession>
<evidence type="ECO:0000256" key="2">
    <source>
        <dbReference type="SAM" id="MobiDB-lite"/>
    </source>
</evidence>
<dbReference type="AlphaFoldDB" id="A0A7R9P043"/>
<feature type="region of interest" description="Disordered" evidence="2">
    <location>
        <begin position="102"/>
        <end position="126"/>
    </location>
</feature>
<proteinExistence type="predicted"/>
<evidence type="ECO:0000259" key="3">
    <source>
        <dbReference type="Pfam" id="PF16516"/>
    </source>
</evidence>
<dbReference type="PANTHER" id="PTHR31553:SF1">
    <property type="entry name" value="NF-KAPPA-B ESSENTIAL MODULATOR"/>
    <property type="match status" value="1"/>
</dbReference>
<dbReference type="GO" id="GO:0005737">
    <property type="term" value="C:cytoplasm"/>
    <property type="evidence" value="ECO:0007669"/>
    <property type="project" value="TreeGrafter"/>
</dbReference>
<organism evidence="4">
    <name type="scientific">Timema tahoe</name>
    <dbReference type="NCBI Taxonomy" id="61484"/>
    <lineage>
        <taxon>Eukaryota</taxon>
        <taxon>Metazoa</taxon>
        <taxon>Ecdysozoa</taxon>
        <taxon>Arthropoda</taxon>
        <taxon>Hexapoda</taxon>
        <taxon>Insecta</taxon>
        <taxon>Pterygota</taxon>
        <taxon>Neoptera</taxon>
        <taxon>Polyneoptera</taxon>
        <taxon>Phasmatodea</taxon>
        <taxon>Timematodea</taxon>
        <taxon>Timematoidea</taxon>
        <taxon>Timematidae</taxon>
        <taxon>Timema</taxon>
    </lineage>
</organism>